<dbReference type="EMBL" id="JBJKFK010001956">
    <property type="protein sequence ID" value="KAL3311916.1"/>
    <property type="molecule type" value="Genomic_DNA"/>
</dbReference>
<feature type="region of interest" description="Disordered" evidence="1">
    <location>
        <begin position="195"/>
        <end position="227"/>
    </location>
</feature>
<feature type="compositionally biased region" description="Basic and acidic residues" evidence="1">
    <location>
        <begin position="456"/>
        <end position="469"/>
    </location>
</feature>
<feature type="compositionally biased region" description="Basic and acidic residues" evidence="1">
    <location>
        <begin position="420"/>
        <end position="439"/>
    </location>
</feature>
<protein>
    <submittedName>
        <fullName evidence="2">Uncharacterized protein</fullName>
    </submittedName>
</protein>
<gene>
    <name evidence="2" type="ORF">Ciccas_009500</name>
</gene>
<keyword evidence="3" id="KW-1185">Reference proteome</keyword>
<dbReference type="AlphaFoldDB" id="A0ABD2Q1C1"/>
<feature type="region of interest" description="Disordered" evidence="1">
    <location>
        <begin position="152"/>
        <end position="180"/>
    </location>
</feature>
<feature type="compositionally biased region" description="Basic and acidic residues" evidence="1">
    <location>
        <begin position="209"/>
        <end position="224"/>
    </location>
</feature>
<name>A0ABD2Q1C1_9PLAT</name>
<dbReference type="Proteomes" id="UP001626550">
    <property type="component" value="Unassembled WGS sequence"/>
</dbReference>
<evidence type="ECO:0000313" key="2">
    <source>
        <dbReference type="EMBL" id="KAL3311916.1"/>
    </source>
</evidence>
<feature type="compositionally biased region" description="Polar residues" evidence="1">
    <location>
        <begin position="491"/>
        <end position="508"/>
    </location>
</feature>
<evidence type="ECO:0000256" key="1">
    <source>
        <dbReference type="SAM" id="MobiDB-lite"/>
    </source>
</evidence>
<feature type="region of interest" description="Disordered" evidence="1">
    <location>
        <begin position="304"/>
        <end position="508"/>
    </location>
</feature>
<organism evidence="2 3">
    <name type="scientific">Cichlidogyrus casuarinus</name>
    <dbReference type="NCBI Taxonomy" id="1844966"/>
    <lineage>
        <taxon>Eukaryota</taxon>
        <taxon>Metazoa</taxon>
        <taxon>Spiralia</taxon>
        <taxon>Lophotrochozoa</taxon>
        <taxon>Platyhelminthes</taxon>
        <taxon>Monogenea</taxon>
        <taxon>Monopisthocotylea</taxon>
        <taxon>Dactylogyridea</taxon>
        <taxon>Ancyrocephalidae</taxon>
        <taxon>Cichlidogyrus</taxon>
    </lineage>
</organism>
<proteinExistence type="predicted"/>
<reference evidence="2 3" key="1">
    <citation type="submission" date="2024-11" db="EMBL/GenBank/DDBJ databases">
        <title>Adaptive evolution of stress response genes in parasites aligns with host niche diversity.</title>
        <authorList>
            <person name="Hahn C."/>
            <person name="Resl P."/>
        </authorList>
    </citation>
    <scope>NUCLEOTIDE SEQUENCE [LARGE SCALE GENOMIC DNA]</scope>
    <source>
        <strain evidence="2">EGGRZ-B1_66</strain>
        <tissue evidence="2">Body</tissue>
    </source>
</reference>
<accession>A0ABD2Q1C1</accession>
<feature type="compositionally biased region" description="Low complexity" evidence="1">
    <location>
        <begin position="316"/>
        <end position="330"/>
    </location>
</feature>
<comment type="caution">
    <text evidence="2">The sequence shown here is derived from an EMBL/GenBank/DDBJ whole genome shotgun (WGS) entry which is preliminary data.</text>
</comment>
<sequence>MEELAKRLSKKKIYKHALKHRLFVKKKPTPRIKEMDPDEPSLLIDDNFIFDSDQNLKDRLIAQEDTGVSLVKEELREILQEADKTYEDRGTMTEEDCYEILMDFMNTMIKNLKKKEKYLTHQVSMTETLEEQKIREAGEESIEIHKVEVPEKMESARESVDPVEGQKFSPQHGESDDLSTKINSDYENQEVLVGDEENRAEPNTEIMDQDSKQRESLIKQKDTAEELEPSNVNPIGEEIDEILPETEQLQEADVNKKNRGITTKDSCNRMLIHLMNLLLQNVDERRIYLIHQSSMTEKLEEAVVSEQTDISPPRLISRVSISTASSSSTNSRKRANSQHRSSKDFSRKSANITKSDPSPTRMMRQSMTDSNAPRSSYTERRLSRTGTSTNLSKTPSTSSSTRKKVQLPTALGTLGTKIAQGKEKRNYKKFEGNKEETPQKVETNFLSDNNDEQLEDNERKTQKVVDKDLPLAGNEPQLKDNERETQKELDINSTKNLPNTSNSNKNTRFIPCESNNIYDHLCRETKSITRTSLKNSAKPLIEYIDAMTPVKSHSKIDCEIQLASKKTSEEECFSLQINESSASESDESYIIDEHPASDGIITFKCNQPKLRMCSRASSQSHIDKCCECCSDINTMCCYWKKNLMEYHKKLK</sequence>
<feature type="compositionally biased region" description="Basic and acidic residues" evidence="1">
    <location>
        <begin position="477"/>
        <end position="490"/>
    </location>
</feature>
<feature type="compositionally biased region" description="Low complexity" evidence="1">
    <location>
        <begin position="387"/>
        <end position="400"/>
    </location>
</feature>
<evidence type="ECO:0000313" key="3">
    <source>
        <dbReference type="Proteomes" id="UP001626550"/>
    </source>
</evidence>
<feature type="compositionally biased region" description="Polar residues" evidence="1">
    <location>
        <begin position="348"/>
        <end position="376"/>
    </location>
</feature>